<evidence type="ECO:0000256" key="2">
    <source>
        <dbReference type="ARBA" id="ARBA00022723"/>
    </source>
</evidence>
<evidence type="ECO:0000256" key="1">
    <source>
        <dbReference type="ARBA" id="ARBA00022679"/>
    </source>
</evidence>
<dbReference type="SUPFAM" id="SSF52518">
    <property type="entry name" value="Thiamin diphosphate-binding fold (THDP-binding)"/>
    <property type="match status" value="2"/>
</dbReference>
<dbReference type="EMBL" id="JACHGF010000002">
    <property type="protein sequence ID" value="MBB5283176.1"/>
    <property type="molecule type" value="Genomic_DNA"/>
</dbReference>
<dbReference type="InterPro" id="IPR029061">
    <property type="entry name" value="THDP-binding"/>
</dbReference>
<dbReference type="CDD" id="cd07037">
    <property type="entry name" value="TPP_PYR_MenD"/>
    <property type="match status" value="1"/>
</dbReference>
<dbReference type="EC" id="2.2.1.9" evidence="6"/>
<keyword evidence="1 6" id="KW-0808">Transferase</keyword>
<dbReference type="PANTHER" id="PTHR42916">
    <property type="entry name" value="2-SUCCINYL-5-ENOLPYRUVYL-6-HYDROXY-3-CYCLOHEXENE-1-CARBOXYLATE SYNTHASE"/>
    <property type="match status" value="1"/>
</dbReference>
<dbReference type="Proteomes" id="UP000557307">
    <property type="component" value="Unassembled WGS sequence"/>
</dbReference>
<evidence type="ECO:0000256" key="4">
    <source>
        <dbReference type="ARBA" id="ARBA00023052"/>
    </source>
</evidence>
<dbReference type="Pfam" id="PF16582">
    <property type="entry name" value="TPP_enzyme_M_2"/>
    <property type="match status" value="1"/>
</dbReference>
<keyword evidence="4 6" id="KW-0786">Thiamine pyrophosphate</keyword>
<dbReference type="GO" id="GO:0030976">
    <property type="term" value="F:thiamine pyrophosphate binding"/>
    <property type="evidence" value="ECO:0007669"/>
    <property type="project" value="UniProtKB-UniRule"/>
</dbReference>
<proteinExistence type="inferred from homology"/>
<comment type="pathway">
    <text evidence="6">Quinol/quinone metabolism; 1,4-dihydroxy-2-naphthoate biosynthesis; 1,4-dihydroxy-2-naphthoate from chorismate: step 2/7.</text>
</comment>
<dbReference type="UniPathway" id="UPA00079"/>
<protein>
    <recommendedName>
        <fullName evidence="6">2-succinyl-5-enolpyruvyl-6-hydroxy-3-cyclohexene-1-carboxylate synthase</fullName>
        <shortName evidence="6">SEPHCHC synthase</shortName>
        <ecNumber evidence="6">2.2.1.9</ecNumber>
    </recommendedName>
    <alternativeName>
        <fullName evidence="6">Menaquinone biosynthesis protein MenD</fullName>
    </alternativeName>
</protein>
<comment type="subunit">
    <text evidence="6">Homodimer.</text>
</comment>
<evidence type="ECO:0000256" key="5">
    <source>
        <dbReference type="ARBA" id="ARBA00023211"/>
    </source>
</evidence>
<dbReference type="Gene3D" id="3.40.50.970">
    <property type="match status" value="2"/>
</dbReference>
<dbReference type="GO" id="GO:0009234">
    <property type="term" value="P:menaquinone biosynthetic process"/>
    <property type="evidence" value="ECO:0007669"/>
    <property type="project" value="UniProtKB-UniRule"/>
</dbReference>
<comment type="function">
    <text evidence="6">Catalyzes the thiamine diphosphate-dependent decarboxylation of 2-oxoglutarate and the subsequent addition of the resulting succinic semialdehyde-thiamine pyrophosphate anion to isochorismate to yield 2-succinyl-5-enolpyruvyl-6-hydroxy-3-cyclohexene-1-carboxylate (SEPHCHC).</text>
</comment>
<accession>A0A840TG85</accession>
<comment type="catalytic activity">
    <reaction evidence="6">
        <text>isochorismate + 2-oxoglutarate + H(+) = 5-enolpyruvoyl-6-hydroxy-2-succinyl-cyclohex-3-ene-1-carboxylate + CO2</text>
        <dbReference type="Rhea" id="RHEA:25593"/>
        <dbReference type="ChEBI" id="CHEBI:15378"/>
        <dbReference type="ChEBI" id="CHEBI:16526"/>
        <dbReference type="ChEBI" id="CHEBI:16810"/>
        <dbReference type="ChEBI" id="CHEBI:29780"/>
        <dbReference type="ChEBI" id="CHEBI:58818"/>
        <dbReference type="EC" id="2.2.1.9"/>
    </reaction>
</comment>
<evidence type="ECO:0000313" key="10">
    <source>
        <dbReference type="Proteomes" id="UP000557307"/>
    </source>
</evidence>
<keyword evidence="6" id="KW-0474">Menaquinone biosynthesis</keyword>
<evidence type="ECO:0000256" key="3">
    <source>
        <dbReference type="ARBA" id="ARBA00022842"/>
    </source>
</evidence>
<keyword evidence="3 6" id="KW-0460">Magnesium</keyword>
<dbReference type="PANTHER" id="PTHR42916:SF1">
    <property type="entry name" value="PROTEIN PHYLLO, CHLOROPLASTIC"/>
    <property type="match status" value="1"/>
</dbReference>
<evidence type="ECO:0000256" key="6">
    <source>
        <dbReference type="HAMAP-Rule" id="MF_01659"/>
    </source>
</evidence>
<evidence type="ECO:0000313" key="9">
    <source>
        <dbReference type="EMBL" id="MBB5283176.1"/>
    </source>
</evidence>
<comment type="caution">
    <text evidence="9">The sequence shown here is derived from an EMBL/GenBank/DDBJ whole genome shotgun (WGS) entry which is preliminary data.</text>
</comment>
<dbReference type="RefSeq" id="WP_184172339.1">
    <property type="nucleotide sequence ID" value="NZ_JACHGF010000002.1"/>
</dbReference>
<keyword evidence="10" id="KW-1185">Reference proteome</keyword>
<organism evidence="9 10">
    <name type="scientific">Rhabdobacter roseus</name>
    <dbReference type="NCBI Taxonomy" id="1655419"/>
    <lineage>
        <taxon>Bacteria</taxon>
        <taxon>Pseudomonadati</taxon>
        <taxon>Bacteroidota</taxon>
        <taxon>Cytophagia</taxon>
        <taxon>Cytophagales</taxon>
        <taxon>Cytophagaceae</taxon>
        <taxon>Rhabdobacter</taxon>
    </lineage>
</organism>
<feature type="domain" description="Menaquinone biosynthesis protein MenD middle" evidence="8">
    <location>
        <begin position="204"/>
        <end position="402"/>
    </location>
</feature>
<dbReference type="GO" id="GO:0070204">
    <property type="term" value="F:2-succinyl-5-enolpyruvyl-6-hydroxy-3-cyclohexene-1-carboxylic-acid synthase activity"/>
    <property type="evidence" value="ECO:0007669"/>
    <property type="project" value="UniProtKB-UniRule"/>
</dbReference>
<keyword evidence="2 6" id="KW-0479">Metal-binding</keyword>
<name>A0A840TG85_9BACT</name>
<dbReference type="GO" id="GO:0000287">
    <property type="term" value="F:magnesium ion binding"/>
    <property type="evidence" value="ECO:0007669"/>
    <property type="project" value="UniProtKB-UniRule"/>
</dbReference>
<feature type="domain" description="Thiamine pyrophosphate enzyme N-terminal TPP-binding" evidence="7">
    <location>
        <begin position="10"/>
        <end position="113"/>
    </location>
</feature>
<dbReference type="CDD" id="cd02009">
    <property type="entry name" value="TPP_SHCHC_synthase"/>
    <property type="match status" value="1"/>
</dbReference>
<dbReference type="PIRSF" id="PIRSF004983">
    <property type="entry name" value="MenD"/>
    <property type="match status" value="1"/>
</dbReference>
<evidence type="ECO:0000259" key="7">
    <source>
        <dbReference type="Pfam" id="PF02776"/>
    </source>
</evidence>
<gene>
    <name evidence="6" type="primary">menD</name>
    <name evidence="9" type="ORF">HNQ92_001302</name>
</gene>
<reference evidence="9 10" key="1">
    <citation type="submission" date="2020-08" db="EMBL/GenBank/DDBJ databases">
        <title>Genomic Encyclopedia of Type Strains, Phase IV (KMG-IV): sequencing the most valuable type-strain genomes for metagenomic binning, comparative biology and taxonomic classification.</title>
        <authorList>
            <person name="Goeker M."/>
        </authorList>
    </citation>
    <scope>NUCLEOTIDE SEQUENCE [LARGE SCALE GENOMIC DNA]</scope>
    <source>
        <strain evidence="9 10">DSM 105074</strain>
    </source>
</reference>
<dbReference type="InterPro" id="IPR004433">
    <property type="entry name" value="MenaQ_synth_MenD"/>
</dbReference>
<dbReference type="Pfam" id="PF02776">
    <property type="entry name" value="TPP_enzyme_N"/>
    <property type="match status" value="1"/>
</dbReference>
<comment type="cofactor">
    <cofactor evidence="6">
        <name>thiamine diphosphate</name>
        <dbReference type="ChEBI" id="CHEBI:58937"/>
    </cofactor>
    <text evidence="6">Binds 1 thiamine pyrophosphate per subunit.</text>
</comment>
<sequence>MAILQPLVDLAELCALHGLRHVVLSPGSRSAALTLAFTRNGRFACRVVMDERAAGFVALGMAQQLGVPVVLVCTSGSAAYNYAPAVVEAFFQQIPLLVLTADRPKEWIHQLDGQTIYQTELYGKHVKRSYDLPADYQHEDAPWFINRSVNEAILTSLAQPPGPVHINVPIREPFYPNPGEEMVPTPGLRYIQQVPAVATLAPEQWHPLLDAWDASERILIAGGQQARNDQLQEVLARIAEEWRVPVLGDVISNLGSGEGLITHHDLFLGTSEGAALRPDLLVTFGKSFLSKSLKQFLRKYPPLRHWHIGEENHLIDTFQTLTTQVPVSPAYFWPKLYEDIDYQKFVQHTDTEVDENYLAHWQALERKSRRLLREYLQNLTVISELQVLEKVLESLPARCQLHLANSMPVRYVNMLGLTHPSCEVFANRGTSGIDGCVSTALGAAAVNQVPTYLLVGDVAFLYDRNGLLMRPLPDQFKILVLNNGGGNIFRMIDGPAAQPELEEYFETRHAYTAQSTALESGMGYRAVTAMEQLPDALDEFHQARRSFVLEIFTDPETNAQVLKGLKIYLKTNH</sequence>
<dbReference type="Gene3D" id="3.40.50.1220">
    <property type="entry name" value="TPP-binding domain"/>
    <property type="match status" value="1"/>
</dbReference>
<dbReference type="GO" id="GO:0030145">
    <property type="term" value="F:manganese ion binding"/>
    <property type="evidence" value="ECO:0007669"/>
    <property type="project" value="UniProtKB-UniRule"/>
</dbReference>
<dbReference type="UniPathway" id="UPA01057">
    <property type="reaction ID" value="UER00164"/>
</dbReference>
<evidence type="ECO:0000259" key="8">
    <source>
        <dbReference type="Pfam" id="PF16582"/>
    </source>
</evidence>
<dbReference type="InterPro" id="IPR032264">
    <property type="entry name" value="MenD_middle"/>
</dbReference>
<dbReference type="AlphaFoldDB" id="A0A840TG85"/>
<comment type="cofactor">
    <cofactor evidence="6">
        <name>Mg(2+)</name>
        <dbReference type="ChEBI" id="CHEBI:18420"/>
    </cofactor>
    <cofactor evidence="6">
        <name>Mn(2+)</name>
        <dbReference type="ChEBI" id="CHEBI:29035"/>
    </cofactor>
</comment>
<keyword evidence="5 6" id="KW-0464">Manganese</keyword>
<comment type="pathway">
    <text evidence="6">Quinol/quinone metabolism; menaquinone biosynthesis.</text>
</comment>
<dbReference type="HAMAP" id="MF_01659">
    <property type="entry name" value="MenD"/>
    <property type="match status" value="1"/>
</dbReference>
<dbReference type="NCBIfam" id="TIGR00173">
    <property type="entry name" value="menD"/>
    <property type="match status" value="1"/>
</dbReference>
<comment type="similarity">
    <text evidence="6">Belongs to the TPP enzyme family. MenD subfamily.</text>
</comment>
<dbReference type="InterPro" id="IPR012001">
    <property type="entry name" value="Thiamin_PyroP_enz_TPP-bd_dom"/>
</dbReference>